<gene>
    <name evidence="5" type="ORF">GIB67_022855</name>
</gene>
<reference evidence="5 6" key="1">
    <citation type="journal article" date="2020" name="IScience">
        <title>Genome Sequencing of the Endangered Kingdonia uniflora (Circaeasteraceae, Ranunculales) Reveals Potential Mechanisms of Evolutionary Specialization.</title>
        <authorList>
            <person name="Sun Y."/>
            <person name="Deng T."/>
            <person name="Zhang A."/>
            <person name="Moore M.J."/>
            <person name="Landis J.B."/>
            <person name="Lin N."/>
            <person name="Zhang H."/>
            <person name="Zhang X."/>
            <person name="Huang J."/>
            <person name="Zhang X."/>
            <person name="Sun H."/>
            <person name="Wang H."/>
        </authorList>
    </citation>
    <scope>NUCLEOTIDE SEQUENCE [LARGE SCALE GENOMIC DNA]</scope>
    <source>
        <strain evidence="5">TB1705</strain>
        <tissue evidence="5">Leaf</tissue>
    </source>
</reference>
<dbReference type="InterPro" id="IPR039271">
    <property type="entry name" value="Kiwellin-like"/>
</dbReference>
<evidence type="ECO:0000313" key="6">
    <source>
        <dbReference type="Proteomes" id="UP000541444"/>
    </source>
</evidence>
<organism evidence="5 6">
    <name type="scientific">Kingdonia uniflora</name>
    <dbReference type="NCBI Taxonomy" id="39325"/>
    <lineage>
        <taxon>Eukaryota</taxon>
        <taxon>Viridiplantae</taxon>
        <taxon>Streptophyta</taxon>
        <taxon>Embryophyta</taxon>
        <taxon>Tracheophyta</taxon>
        <taxon>Spermatophyta</taxon>
        <taxon>Magnoliopsida</taxon>
        <taxon>Ranunculales</taxon>
        <taxon>Circaeasteraceae</taxon>
        <taxon>Kingdonia</taxon>
    </lineage>
</organism>
<evidence type="ECO:0008006" key="7">
    <source>
        <dbReference type="Google" id="ProtNLM"/>
    </source>
</evidence>
<sequence>MYHDNNNSVVALSTSWFNHRSRCHKHIKINGKGQSVVAMVIDECDSTLGCDSDHDYQPPCPNNIVCLDYGLK</sequence>
<evidence type="ECO:0000256" key="4">
    <source>
        <dbReference type="ARBA" id="ARBA00022729"/>
    </source>
</evidence>
<dbReference type="PANTHER" id="PTHR33191:SF58">
    <property type="entry name" value="RIPENING-RELATED PROTEIN 1"/>
    <property type="match status" value="1"/>
</dbReference>
<keyword evidence="6" id="KW-1185">Reference proteome</keyword>
<dbReference type="InterPro" id="IPR036908">
    <property type="entry name" value="RlpA-like_sf"/>
</dbReference>
<dbReference type="OrthoDB" id="406505at2759"/>
<dbReference type="GO" id="GO:0005576">
    <property type="term" value="C:extracellular region"/>
    <property type="evidence" value="ECO:0007669"/>
    <property type="project" value="UniProtKB-SubCell"/>
</dbReference>
<comment type="caution">
    <text evidence="5">The sequence shown here is derived from an EMBL/GenBank/DDBJ whole genome shotgun (WGS) entry which is preliminary data.</text>
</comment>
<evidence type="ECO:0000256" key="1">
    <source>
        <dbReference type="ARBA" id="ARBA00004613"/>
    </source>
</evidence>
<comment type="similarity">
    <text evidence="2">Belongs to the kiwellin family.</text>
</comment>
<keyword evidence="3" id="KW-0964">Secreted</keyword>
<name>A0A7J7P7Q8_9MAGN</name>
<evidence type="ECO:0000313" key="5">
    <source>
        <dbReference type="EMBL" id="KAF6175174.1"/>
    </source>
</evidence>
<dbReference type="SUPFAM" id="SSF50685">
    <property type="entry name" value="Barwin-like endoglucanases"/>
    <property type="match status" value="1"/>
</dbReference>
<accession>A0A7J7P7Q8</accession>
<protein>
    <recommendedName>
        <fullName evidence="7">Ripening-related protein 1</fullName>
    </recommendedName>
</protein>
<dbReference type="PANTHER" id="PTHR33191">
    <property type="entry name" value="RIPENING-RELATED PROTEIN 2-RELATED"/>
    <property type="match status" value="1"/>
</dbReference>
<dbReference type="Gene3D" id="2.40.40.10">
    <property type="entry name" value="RlpA-like domain"/>
    <property type="match status" value="1"/>
</dbReference>
<evidence type="ECO:0000256" key="3">
    <source>
        <dbReference type="ARBA" id="ARBA00022525"/>
    </source>
</evidence>
<dbReference type="AlphaFoldDB" id="A0A7J7P7Q8"/>
<evidence type="ECO:0000256" key="2">
    <source>
        <dbReference type="ARBA" id="ARBA00005592"/>
    </source>
</evidence>
<proteinExistence type="inferred from homology"/>
<dbReference type="EMBL" id="JACGCM010000215">
    <property type="protein sequence ID" value="KAF6175174.1"/>
    <property type="molecule type" value="Genomic_DNA"/>
</dbReference>
<dbReference type="Proteomes" id="UP000541444">
    <property type="component" value="Unassembled WGS sequence"/>
</dbReference>
<keyword evidence="4" id="KW-0732">Signal</keyword>
<comment type="subcellular location">
    <subcellularLocation>
        <location evidence="1">Secreted</location>
    </subcellularLocation>
</comment>
<dbReference type="Pfam" id="PF24300">
    <property type="entry name" value="KWL1"/>
    <property type="match status" value="1"/>
</dbReference>